<dbReference type="STRING" id="1079994.SAMN04488565_2646"/>
<evidence type="ECO:0000313" key="2">
    <source>
        <dbReference type="Proteomes" id="UP000182690"/>
    </source>
</evidence>
<proteinExistence type="predicted"/>
<evidence type="ECO:0000313" key="1">
    <source>
        <dbReference type="EMBL" id="SDQ48119.1"/>
    </source>
</evidence>
<protein>
    <submittedName>
        <fullName evidence="1">Uncharacterized protein</fullName>
    </submittedName>
</protein>
<dbReference type="OrthoDB" id="4774486at2"/>
<name>A0A1H1B878_9MICO</name>
<dbReference type="RefSeq" id="WP_010156243.1">
    <property type="nucleotide sequence ID" value="NZ_FNKB01000002.1"/>
</dbReference>
<sequence length="78" mass="8490">MSTISPPNTDIVWAEVEHGFYVGSRGGEFLGYVDVEHETRNVVCDMYSRPVGEFTSLAEAMHALETLQPSEEGAASIA</sequence>
<dbReference type="AlphaFoldDB" id="A0A1H1B878"/>
<reference evidence="1 2" key="1">
    <citation type="submission" date="2016-10" db="EMBL/GenBank/DDBJ databases">
        <authorList>
            <person name="de Groot N.N."/>
        </authorList>
    </citation>
    <scope>NUCLEOTIDE SEQUENCE [LARGE SCALE GENOMIC DNA]</scope>
    <source>
        <strain evidence="1 2">DSM 22788</strain>
    </source>
</reference>
<accession>A0A1H1B878</accession>
<organism evidence="1 2">
    <name type="scientific">Leucobacter chromiiresistens</name>
    <dbReference type="NCBI Taxonomy" id="1079994"/>
    <lineage>
        <taxon>Bacteria</taxon>
        <taxon>Bacillati</taxon>
        <taxon>Actinomycetota</taxon>
        <taxon>Actinomycetes</taxon>
        <taxon>Micrococcales</taxon>
        <taxon>Microbacteriaceae</taxon>
        <taxon>Leucobacter</taxon>
    </lineage>
</organism>
<dbReference type="EMBL" id="FNKB01000002">
    <property type="protein sequence ID" value="SDQ48119.1"/>
    <property type="molecule type" value="Genomic_DNA"/>
</dbReference>
<gene>
    <name evidence="1" type="ORF">SAMN04488565_2646</name>
</gene>
<dbReference type="Proteomes" id="UP000182690">
    <property type="component" value="Unassembled WGS sequence"/>
</dbReference>